<sequence length="75" mass="7897">MSLPQPHALIWLTSPRPSGNCLGQCCPVHARTPGPTTVPGAQEIFGKCMNNSALKGLTRGGRKMSALDPEGLGWV</sequence>
<evidence type="ECO:0000313" key="2">
    <source>
        <dbReference type="WBParaSite" id="PEQ_0001330301-mRNA-1"/>
    </source>
</evidence>
<reference evidence="2" key="1">
    <citation type="submission" date="2022-11" db="UniProtKB">
        <authorList>
            <consortium name="WormBaseParasite"/>
        </authorList>
    </citation>
    <scope>IDENTIFICATION</scope>
</reference>
<name>A0A914S3W7_PAREQ</name>
<accession>A0A914S3W7</accession>
<evidence type="ECO:0000313" key="1">
    <source>
        <dbReference type="Proteomes" id="UP000887564"/>
    </source>
</evidence>
<organism evidence="1 2">
    <name type="scientific">Parascaris equorum</name>
    <name type="common">Equine roundworm</name>
    <dbReference type="NCBI Taxonomy" id="6256"/>
    <lineage>
        <taxon>Eukaryota</taxon>
        <taxon>Metazoa</taxon>
        <taxon>Ecdysozoa</taxon>
        <taxon>Nematoda</taxon>
        <taxon>Chromadorea</taxon>
        <taxon>Rhabditida</taxon>
        <taxon>Spirurina</taxon>
        <taxon>Ascaridomorpha</taxon>
        <taxon>Ascaridoidea</taxon>
        <taxon>Ascarididae</taxon>
        <taxon>Parascaris</taxon>
    </lineage>
</organism>
<protein>
    <submittedName>
        <fullName evidence="2">Uncharacterized protein</fullName>
    </submittedName>
</protein>
<dbReference type="WBParaSite" id="PEQ_0001330301-mRNA-1">
    <property type="protein sequence ID" value="PEQ_0001330301-mRNA-1"/>
    <property type="gene ID" value="PEQ_0001330301"/>
</dbReference>
<dbReference type="AlphaFoldDB" id="A0A914S3W7"/>
<keyword evidence="1" id="KW-1185">Reference proteome</keyword>
<dbReference type="Proteomes" id="UP000887564">
    <property type="component" value="Unplaced"/>
</dbReference>
<proteinExistence type="predicted"/>